<organism evidence="8">
    <name type="scientific">Solanum chilense</name>
    <name type="common">Tomato</name>
    <name type="synonym">Lycopersicon chilense</name>
    <dbReference type="NCBI Taxonomy" id="4083"/>
    <lineage>
        <taxon>Eukaryota</taxon>
        <taxon>Viridiplantae</taxon>
        <taxon>Streptophyta</taxon>
        <taxon>Embryophyta</taxon>
        <taxon>Tracheophyta</taxon>
        <taxon>Spermatophyta</taxon>
        <taxon>Magnoliopsida</taxon>
        <taxon>eudicotyledons</taxon>
        <taxon>Gunneridae</taxon>
        <taxon>Pentapetalae</taxon>
        <taxon>asterids</taxon>
        <taxon>lamiids</taxon>
        <taxon>Solanales</taxon>
        <taxon>Solanaceae</taxon>
        <taxon>Solanoideae</taxon>
        <taxon>Solaneae</taxon>
        <taxon>Solanum</taxon>
        <taxon>Solanum subgen. Lycopersicon</taxon>
    </lineage>
</organism>
<gene>
    <name evidence="8" type="ORF">EJD97_006237</name>
</gene>
<dbReference type="PANTHER" id="PTHR34067">
    <property type="entry name" value="OS04G0193200 PROTEIN"/>
    <property type="match status" value="1"/>
</dbReference>
<feature type="compositionally biased region" description="Basic and acidic residues" evidence="6">
    <location>
        <begin position="260"/>
        <end position="270"/>
    </location>
</feature>
<feature type="compositionally biased region" description="Basic and acidic residues" evidence="6">
    <location>
        <begin position="317"/>
        <end position="333"/>
    </location>
</feature>
<reference evidence="8" key="1">
    <citation type="submission" date="2019-05" db="EMBL/GenBank/DDBJ databases">
        <title>The de novo reference genome and transcriptome assemblies of the wild tomato species Solanum chilense.</title>
        <authorList>
            <person name="Stam R."/>
            <person name="Nosenko T."/>
            <person name="Hoerger A.C."/>
            <person name="Stephan W."/>
            <person name="Seidel M.A."/>
            <person name="Kuhn J.M.M."/>
            <person name="Haberer G."/>
            <person name="Tellier A."/>
        </authorList>
    </citation>
    <scope>NUCLEOTIDE SEQUENCE</scope>
    <source>
        <tissue evidence="8">Mature leaves</tissue>
    </source>
</reference>
<feature type="compositionally biased region" description="Polar residues" evidence="6">
    <location>
        <begin position="361"/>
        <end position="393"/>
    </location>
</feature>
<feature type="compositionally biased region" description="Basic and acidic residues" evidence="6">
    <location>
        <begin position="242"/>
        <end position="251"/>
    </location>
</feature>
<evidence type="ECO:0000313" key="8">
    <source>
        <dbReference type="EMBL" id="TMW97089.1"/>
    </source>
</evidence>
<dbReference type="Gene3D" id="3.30.890.10">
    <property type="entry name" value="Methyl-cpg-binding Protein 2, Chain A"/>
    <property type="match status" value="2"/>
</dbReference>
<dbReference type="InterPro" id="IPR038945">
    <property type="entry name" value="MBD13-like"/>
</dbReference>
<evidence type="ECO:0000256" key="5">
    <source>
        <dbReference type="ARBA" id="ARBA00023242"/>
    </source>
</evidence>
<feature type="compositionally biased region" description="Basic and acidic residues" evidence="6">
    <location>
        <begin position="211"/>
        <end position="233"/>
    </location>
</feature>
<protein>
    <recommendedName>
        <fullName evidence="7">MBD domain-containing protein</fullName>
    </recommendedName>
</protein>
<sequence>MGKRRGLPIWVPDGWKVEVRTRKGKKEKWYIDPSKGLKFCSKADVLHYLSSVDSNCSKSSNTKEMENKGTNKCFTEKTTSEGLPPGWIKELKVRKKGRKIRKDPYYIDPVSGQTFRSLKQVSRFLETREPGRFESKPDDKCPDTLELEEPSSLFPAKADKQISLDCDASCKEVNSNQKLKLSAEHMTHSSCVEGGMSSCEGLGDAVAENAAEEKIDKVVSDPSSEEHQEKGNDGEVVSDPASEEHQEKDNDGEVVSDTANEEHQEREDNGKVVSDPASGEHHEEEDDGKVISATASGEHQEKEDGGKVVSETVNGENQDKPSLDGVERHDQKTFQRKRKKGMNMPRRASKRLAGIKADTSLKLQTNDQTQLTSVRQQEGTHAATSDNPLNFTNTSKHVASTVTGITINKKVETGSLTIKRKQHLVTSPQTEGEKKPSPAEPAKTVLASCEGDKKGETALESSLSDLWTDPCIEFAIKTLTGTIPVINEKKMDEIPGSSSSKPSVNTPSSVGLPSAEIWADPCFMFAVKTLTGEIPIGDDLCSQKIVQQQCTSSPNIRFEEFGQANLPRYAAPEMSSYKQQPAVAPNAYQNRWFAKFGSHRPSPLC</sequence>
<accession>A0A6N2BW79</accession>
<feature type="region of interest" description="Disordered" evidence="6">
    <location>
        <begin position="210"/>
        <end position="393"/>
    </location>
</feature>
<dbReference type="EMBL" id="RXGB01001897">
    <property type="protein sequence ID" value="TMW97089.1"/>
    <property type="molecule type" value="Genomic_DNA"/>
</dbReference>
<keyword evidence="4" id="KW-0804">Transcription</keyword>
<evidence type="ECO:0000256" key="2">
    <source>
        <dbReference type="ARBA" id="ARBA00023015"/>
    </source>
</evidence>
<feature type="domain" description="MBD" evidence="7">
    <location>
        <begin position="73"/>
        <end position="140"/>
    </location>
</feature>
<evidence type="ECO:0000256" key="1">
    <source>
        <dbReference type="ARBA" id="ARBA00004123"/>
    </source>
</evidence>
<evidence type="ECO:0000256" key="6">
    <source>
        <dbReference type="SAM" id="MobiDB-lite"/>
    </source>
</evidence>
<dbReference type="CDD" id="cd00122">
    <property type="entry name" value="MBD"/>
    <property type="match status" value="1"/>
</dbReference>
<evidence type="ECO:0000256" key="3">
    <source>
        <dbReference type="ARBA" id="ARBA00023125"/>
    </source>
</evidence>
<keyword evidence="3" id="KW-0238">DNA-binding</keyword>
<name>A0A6N2BW79_SOLCI</name>
<dbReference type="AlphaFoldDB" id="A0A6N2BW79"/>
<evidence type="ECO:0000259" key="7">
    <source>
        <dbReference type="PROSITE" id="PS50982"/>
    </source>
</evidence>
<dbReference type="InterPro" id="IPR016177">
    <property type="entry name" value="DNA-bd_dom_sf"/>
</dbReference>
<feature type="domain" description="MBD" evidence="7">
    <location>
        <begin position="1"/>
        <end position="70"/>
    </location>
</feature>
<proteinExistence type="predicted"/>
<dbReference type="GO" id="GO:0003677">
    <property type="term" value="F:DNA binding"/>
    <property type="evidence" value="ECO:0007669"/>
    <property type="project" value="UniProtKB-KW"/>
</dbReference>
<dbReference type="PANTHER" id="PTHR34067:SF22">
    <property type="entry name" value="METHYL-CPG-BINDING DOMAIN-CONTAINING PROTEIN 13-LIKE"/>
    <property type="match status" value="1"/>
</dbReference>
<dbReference type="SUPFAM" id="SSF54171">
    <property type="entry name" value="DNA-binding domain"/>
    <property type="match status" value="2"/>
</dbReference>
<dbReference type="PROSITE" id="PS50982">
    <property type="entry name" value="MBD"/>
    <property type="match status" value="2"/>
</dbReference>
<dbReference type="GO" id="GO:0005634">
    <property type="term" value="C:nucleus"/>
    <property type="evidence" value="ECO:0007669"/>
    <property type="project" value="UniProtKB-SubCell"/>
</dbReference>
<feature type="region of interest" description="Disordered" evidence="6">
    <location>
        <begin position="423"/>
        <end position="443"/>
    </location>
</feature>
<dbReference type="InterPro" id="IPR001739">
    <property type="entry name" value="Methyl_CpG_DNA-bd"/>
</dbReference>
<comment type="caution">
    <text evidence="8">The sequence shown here is derived from an EMBL/GenBank/DDBJ whole genome shotgun (WGS) entry which is preliminary data.</text>
</comment>
<keyword evidence="2" id="KW-0805">Transcription regulation</keyword>
<evidence type="ECO:0000256" key="4">
    <source>
        <dbReference type="ARBA" id="ARBA00023163"/>
    </source>
</evidence>
<keyword evidence="5" id="KW-0539">Nucleus</keyword>
<dbReference type="Pfam" id="PF01429">
    <property type="entry name" value="MBD"/>
    <property type="match status" value="2"/>
</dbReference>
<comment type="subcellular location">
    <subcellularLocation>
        <location evidence="1">Nucleus</location>
    </subcellularLocation>
</comment>